<evidence type="ECO:0000313" key="5">
    <source>
        <dbReference type="EMBL" id="MFC6891698.1"/>
    </source>
</evidence>
<accession>A0ABD5URG2</accession>
<dbReference type="PRINTS" id="PR00508">
    <property type="entry name" value="S21N4MTFRASE"/>
</dbReference>
<name>A0ABD5URG2_9EURY</name>
<dbReference type="Pfam" id="PF01555">
    <property type="entry name" value="N6_N4_Mtase"/>
    <property type="match status" value="1"/>
</dbReference>
<organism evidence="5 6">
    <name type="scientific">Halopenitus salinus</name>
    <dbReference type="NCBI Taxonomy" id="1198295"/>
    <lineage>
        <taxon>Archaea</taxon>
        <taxon>Methanobacteriati</taxon>
        <taxon>Methanobacteriota</taxon>
        <taxon>Stenosarchaea group</taxon>
        <taxon>Halobacteria</taxon>
        <taxon>Halobacteriales</taxon>
        <taxon>Haloferacaceae</taxon>
        <taxon>Halopenitus</taxon>
    </lineage>
</organism>
<comment type="similarity">
    <text evidence="3">Belongs to the N(4)/N(6)-methyltransferase family.</text>
</comment>
<keyword evidence="1 3" id="KW-0489">Methyltransferase</keyword>
<proteinExistence type="inferred from homology"/>
<evidence type="ECO:0000256" key="1">
    <source>
        <dbReference type="ARBA" id="ARBA00022603"/>
    </source>
</evidence>
<keyword evidence="6" id="KW-1185">Reference proteome</keyword>
<dbReference type="GO" id="GO:0015667">
    <property type="term" value="F:site-specific DNA-methyltransferase (cytosine-N4-specific) activity"/>
    <property type="evidence" value="ECO:0007669"/>
    <property type="project" value="UniProtKB-EC"/>
</dbReference>
<dbReference type="SUPFAM" id="SSF53335">
    <property type="entry name" value="S-adenosyl-L-methionine-dependent methyltransferases"/>
    <property type="match status" value="2"/>
</dbReference>
<comment type="caution">
    <text evidence="5">The sequence shown here is derived from an EMBL/GenBank/DDBJ whole genome shotgun (WGS) entry which is preliminary data.</text>
</comment>
<dbReference type="InterPro" id="IPR002941">
    <property type="entry name" value="DNA_methylase_N4/N6"/>
</dbReference>
<gene>
    <name evidence="5" type="ORF">ACFQE9_03565</name>
</gene>
<evidence type="ECO:0000259" key="4">
    <source>
        <dbReference type="Pfam" id="PF01555"/>
    </source>
</evidence>
<comment type="catalytic activity">
    <reaction evidence="3">
        <text>a 2'-deoxycytidine in DNA + S-adenosyl-L-methionine = an N(4)-methyl-2'-deoxycytidine in DNA + S-adenosyl-L-homocysteine + H(+)</text>
        <dbReference type="Rhea" id="RHEA:16857"/>
        <dbReference type="Rhea" id="RHEA-COMP:11369"/>
        <dbReference type="Rhea" id="RHEA-COMP:13674"/>
        <dbReference type="ChEBI" id="CHEBI:15378"/>
        <dbReference type="ChEBI" id="CHEBI:57856"/>
        <dbReference type="ChEBI" id="CHEBI:59789"/>
        <dbReference type="ChEBI" id="CHEBI:85452"/>
        <dbReference type="ChEBI" id="CHEBI:137933"/>
        <dbReference type="EC" id="2.1.1.113"/>
    </reaction>
</comment>
<keyword evidence="3" id="KW-0949">S-adenosyl-L-methionine</keyword>
<dbReference type="EMBL" id="JBHSXL010000003">
    <property type="protein sequence ID" value="MFC6891698.1"/>
    <property type="molecule type" value="Genomic_DNA"/>
</dbReference>
<dbReference type="GO" id="GO:0032259">
    <property type="term" value="P:methylation"/>
    <property type="evidence" value="ECO:0007669"/>
    <property type="project" value="UniProtKB-KW"/>
</dbReference>
<keyword evidence="2" id="KW-0808">Transferase</keyword>
<dbReference type="Gene3D" id="3.40.50.150">
    <property type="entry name" value="Vaccinia Virus protein VP39"/>
    <property type="match status" value="2"/>
</dbReference>
<sequence>MRTRTVQTLPHGDPESLPKWAEIDVRSPPALPDWAIEEFSDPGDSVLDPFAGLGTTLRAARRLEREAYGIELEERRVEYVRDRLATDRDRGPSSRAREHDQDAATGVDEGFHVAVGDATAGDAAFRDSGVVPPSADLLYTAPPYMLEGTDTDPLDNYRGDGTYEEYLEAMTDAFEAVNDLLAADATVVVEASNLRAGPAVTTLAWDLAEAIDRADGYRFRTEIVVGFEEEEGEAVVEEGRYGYGYDHCYCLVFDRKGT</sequence>
<evidence type="ECO:0000256" key="2">
    <source>
        <dbReference type="ARBA" id="ARBA00022679"/>
    </source>
</evidence>
<dbReference type="GO" id="GO:0009307">
    <property type="term" value="P:DNA restriction-modification system"/>
    <property type="evidence" value="ECO:0007669"/>
    <property type="project" value="UniProtKB-KW"/>
</dbReference>
<evidence type="ECO:0000256" key="3">
    <source>
        <dbReference type="RuleBase" id="RU362026"/>
    </source>
</evidence>
<protein>
    <recommendedName>
        <fullName evidence="3">Type II methyltransferase</fullName>
        <ecNumber evidence="3">2.1.1.113</ecNumber>
    </recommendedName>
    <alternativeName>
        <fullName evidence="3">N-4 cytosine-specific methyltransferase</fullName>
    </alternativeName>
</protein>
<keyword evidence="3" id="KW-0680">Restriction system</keyword>
<dbReference type="AlphaFoldDB" id="A0ABD5URG2"/>
<dbReference type="Proteomes" id="UP001596296">
    <property type="component" value="Unassembled WGS sequence"/>
</dbReference>
<evidence type="ECO:0000313" key="6">
    <source>
        <dbReference type="Proteomes" id="UP001596296"/>
    </source>
</evidence>
<dbReference type="EC" id="2.1.1.113" evidence="3"/>
<reference evidence="5 6" key="1">
    <citation type="journal article" date="2019" name="Int. J. Syst. Evol. Microbiol.">
        <title>The Global Catalogue of Microorganisms (GCM) 10K type strain sequencing project: providing services to taxonomists for standard genome sequencing and annotation.</title>
        <authorList>
            <consortium name="The Broad Institute Genomics Platform"/>
            <consortium name="The Broad Institute Genome Sequencing Center for Infectious Disease"/>
            <person name="Wu L."/>
            <person name="Ma J."/>
        </authorList>
    </citation>
    <scope>NUCLEOTIDE SEQUENCE [LARGE SCALE GENOMIC DNA]</scope>
    <source>
        <strain evidence="5 6">SKJ47</strain>
    </source>
</reference>
<feature type="domain" description="DNA methylase N-4/N-6" evidence="4">
    <location>
        <begin position="27"/>
        <end position="80"/>
    </location>
</feature>
<dbReference type="RefSeq" id="WP_379740429.1">
    <property type="nucleotide sequence ID" value="NZ_JBHSVN010000001.1"/>
</dbReference>
<dbReference type="InterPro" id="IPR001091">
    <property type="entry name" value="RM_Methyltransferase"/>
</dbReference>
<dbReference type="InterPro" id="IPR029063">
    <property type="entry name" value="SAM-dependent_MTases_sf"/>
</dbReference>